<keyword evidence="2" id="KW-1185">Reference proteome</keyword>
<dbReference type="EMBL" id="QBLH01003578">
    <property type="protein sequence ID" value="TGZ37221.1"/>
    <property type="molecule type" value="Genomic_DNA"/>
</dbReference>
<organism evidence="1 2">
    <name type="scientific">Temnothorax longispinosus</name>
    <dbReference type="NCBI Taxonomy" id="300112"/>
    <lineage>
        <taxon>Eukaryota</taxon>
        <taxon>Metazoa</taxon>
        <taxon>Ecdysozoa</taxon>
        <taxon>Arthropoda</taxon>
        <taxon>Hexapoda</taxon>
        <taxon>Insecta</taxon>
        <taxon>Pterygota</taxon>
        <taxon>Neoptera</taxon>
        <taxon>Endopterygota</taxon>
        <taxon>Hymenoptera</taxon>
        <taxon>Apocrita</taxon>
        <taxon>Aculeata</taxon>
        <taxon>Formicoidea</taxon>
        <taxon>Formicidae</taxon>
        <taxon>Myrmicinae</taxon>
        <taxon>Temnothorax</taxon>
    </lineage>
</organism>
<reference evidence="1 2" key="1">
    <citation type="journal article" date="2019" name="Philos. Trans. R. Soc. Lond., B, Biol. Sci.">
        <title>Ant behaviour and brain gene expression of defending hosts depend on the ecological success of the intruding social parasite.</title>
        <authorList>
            <person name="Kaur R."/>
            <person name="Stoldt M."/>
            <person name="Jongepier E."/>
            <person name="Feldmeyer B."/>
            <person name="Menzel F."/>
            <person name="Bornberg-Bauer E."/>
            <person name="Foitzik S."/>
        </authorList>
    </citation>
    <scope>NUCLEOTIDE SEQUENCE [LARGE SCALE GENOMIC DNA]</scope>
    <source>
        <tissue evidence="1">Whole body</tissue>
    </source>
</reference>
<name>A0A4S2JLY5_9HYME</name>
<comment type="caution">
    <text evidence="1">The sequence shown here is derived from an EMBL/GenBank/DDBJ whole genome shotgun (WGS) entry which is preliminary data.</text>
</comment>
<evidence type="ECO:0000313" key="1">
    <source>
        <dbReference type="EMBL" id="TGZ37221.1"/>
    </source>
</evidence>
<sequence length="146" mass="16954">MTLPVSSYEELLIQVRELTHETILLQRQLSCDLVDNADPPDVNHNFSFIRKNYEKGKLLADNVIRHCDKTQEIETGQKPLAECNNLRFRPRYRRDLESTESARSDELTSRLLAWRSRDRHPIILQVSDAAPDRCTNPAAKIDLLDR</sequence>
<protein>
    <submittedName>
        <fullName evidence="1">Uncharacterized protein</fullName>
    </submittedName>
</protein>
<gene>
    <name evidence="1" type="ORF">DBV15_10117</name>
</gene>
<evidence type="ECO:0000313" key="2">
    <source>
        <dbReference type="Proteomes" id="UP000310200"/>
    </source>
</evidence>
<dbReference type="Proteomes" id="UP000310200">
    <property type="component" value="Unassembled WGS sequence"/>
</dbReference>
<proteinExistence type="predicted"/>
<dbReference type="AlphaFoldDB" id="A0A4S2JLY5"/>
<accession>A0A4S2JLY5</accession>